<dbReference type="InterPro" id="IPR033948">
    <property type="entry name" value="ETF_beta_N"/>
</dbReference>
<dbReference type="InterPro" id="IPR008637">
    <property type="entry name" value="HR_lesion"/>
</dbReference>
<dbReference type="CDD" id="cd01714">
    <property type="entry name" value="ETF_beta"/>
    <property type="match status" value="1"/>
</dbReference>
<dbReference type="GO" id="GO:0005759">
    <property type="term" value="C:mitochondrial matrix"/>
    <property type="evidence" value="ECO:0007669"/>
    <property type="project" value="UniProtKB-SubCell"/>
</dbReference>
<sequence length="371" mass="40873">MKILVAVKRVVDYAVKIRVKPDKTGVDTQNVKMSMNPFCEIALEEALRIKEAGFAKEVVAVSIGPSQCVDTLRTGLAMGADRGIHVEASSSFLPLTIAKILKSLADVENPGLIFLGKQAIDDDCNQTGQMVAALLGWPQATFASKVVVLDKDKQSATVDREVDGGLETLSVDLPAVITTDLRLNQPRYATLPNIMKAKSKPIKKMTLEDLKVDIKSDIEIVEVTEPPKRKSGVIVSSVDELIYKLKNEAHASLWNYYRFSGFGDDGGPAAKELALKLNLAKANLSSRLWVTLSNIEVRQASVTIVSLIAIGGVIFVIRKIFGAYLAVYFTIVSPILYDIYNNGPEDRYFSPFWIELFKVSLQLQIFRSYKA</sequence>
<gene>
    <name evidence="8" type="ORF">BOLC9T55493H</name>
</gene>
<evidence type="ECO:0000256" key="3">
    <source>
        <dbReference type="ARBA" id="ARBA00022448"/>
    </source>
</evidence>
<evidence type="ECO:0000256" key="5">
    <source>
        <dbReference type="ARBA" id="ARBA00070092"/>
    </source>
</evidence>
<evidence type="ECO:0000259" key="7">
    <source>
        <dbReference type="SMART" id="SM00893"/>
    </source>
</evidence>
<dbReference type="Gene3D" id="3.40.50.620">
    <property type="entry name" value="HUPs"/>
    <property type="match status" value="1"/>
</dbReference>
<dbReference type="AlphaFoldDB" id="A0A3P6DRF5"/>
<evidence type="ECO:0000256" key="4">
    <source>
        <dbReference type="ARBA" id="ARBA00022982"/>
    </source>
</evidence>
<accession>A0A3P6DRF5</accession>
<dbReference type="GO" id="GO:0009055">
    <property type="term" value="F:electron transfer activity"/>
    <property type="evidence" value="ECO:0007669"/>
    <property type="project" value="InterPro"/>
</dbReference>
<protein>
    <recommendedName>
        <fullName evidence="5">Electron transfer flavoprotein subunit beta, mitochondrial</fullName>
    </recommendedName>
</protein>
<keyword evidence="6" id="KW-0812">Transmembrane</keyword>
<keyword evidence="6" id="KW-0472">Membrane</keyword>
<dbReference type="PROSITE" id="PS01065">
    <property type="entry name" value="ETF_BETA"/>
    <property type="match status" value="1"/>
</dbReference>
<dbReference type="InterPro" id="IPR000049">
    <property type="entry name" value="ET-Flavoprotein_bsu_CS"/>
</dbReference>
<comment type="subcellular location">
    <subcellularLocation>
        <location evidence="1">Mitochondrion matrix</location>
    </subcellularLocation>
</comment>
<dbReference type="SUPFAM" id="SSF52402">
    <property type="entry name" value="Adenine nucleotide alpha hydrolases-like"/>
    <property type="match status" value="1"/>
</dbReference>
<dbReference type="SMART" id="SM00893">
    <property type="entry name" value="ETF"/>
    <property type="match status" value="1"/>
</dbReference>
<feature type="domain" description="Electron transfer flavoprotein alpha/beta-subunit N-terminal" evidence="7">
    <location>
        <begin position="23"/>
        <end position="214"/>
    </location>
</feature>
<organism evidence="8">
    <name type="scientific">Brassica oleracea</name>
    <name type="common">Wild cabbage</name>
    <dbReference type="NCBI Taxonomy" id="3712"/>
    <lineage>
        <taxon>Eukaryota</taxon>
        <taxon>Viridiplantae</taxon>
        <taxon>Streptophyta</taxon>
        <taxon>Embryophyta</taxon>
        <taxon>Tracheophyta</taxon>
        <taxon>Spermatophyta</taxon>
        <taxon>Magnoliopsida</taxon>
        <taxon>eudicotyledons</taxon>
        <taxon>Gunneridae</taxon>
        <taxon>Pentapetalae</taxon>
        <taxon>rosids</taxon>
        <taxon>malvids</taxon>
        <taxon>Brassicales</taxon>
        <taxon>Brassicaceae</taxon>
        <taxon>Brassiceae</taxon>
        <taxon>Brassica</taxon>
    </lineage>
</organism>
<evidence type="ECO:0000256" key="2">
    <source>
        <dbReference type="ARBA" id="ARBA00007557"/>
    </source>
</evidence>
<keyword evidence="6" id="KW-1133">Transmembrane helix</keyword>
<evidence type="ECO:0000313" key="8">
    <source>
        <dbReference type="EMBL" id="VDD30170.1"/>
    </source>
</evidence>
<keyword evidence="3" id="KW-0813">Transport</keyword>
<feature type="transmembrane region" description="Helical" evidence="6">
    <location>
        <begin position="323"/>
        <end position="340"/>
    </location>
</feature>
<name>A0A3P6DRF5_BRAOL</name>
<proteinExistence type="inferred from homology"/>
<dbReference type="InterPro" id="IPR014730">
    <property type="entry name" value="ETF_a/b_N"/>
</dbReference>
<dbReference type="FunFam" id="3.40.50.620:FF:000011">
    <property type="entry name" value="Electron transfer flavoprotein subunit beta"/>
    <property type="match status" value="1"/>
</dbReference>
<dbReference type="PANTHER" id="PTHR21294:SF8">
    <property type="entry name" value="ELECTRON TRANSFER FLAVOPROTEIN SUBUNIT BETA"/>
    <property type="match status" value="1"/>
</dbReference>
<reference evidence="8" key="1">
    <citation type="submission" date="2018-11" db="EMBL/GenBank/DDBJ databases">
        <authorList>
            <consortium name="Genoscope - CEA"/>
            <person name="William W."/>
        </authorList>
    </citation>
    <scope>NUCLEOTIDE SEQUENCE</scope>
</reference>
<dbReference type="Pfam" id="PF05514">
    <property type="entry name" value="HR_lesion"/>
    <property type="match status" value="1"/>
</dbReference>
<dbReference type="EMBL" id="LR031875">
    <property type="protein sequence ID" value="VDD30170.1"/>
    <property type="molecule type" value="Genomic_DNA"/>
</dbReference>
<evidence type="ECO:0000256" key="1">
    <source>
        <dbReference type="ARBA" id="ARBA00004305"/>
    </source>
</evidence>
<feature type="transmembrane region" description="Helical" evidence="6">
    <location>
        <begin position="297"/>
        <end position="317"/>
    </location>
</feature>
<evidence type="ECO:0000256" key="6">
    <source>
        <dbReference type="SAM" id="Phobius"/>
    </source>
</evidence>
<dbReference type="GO" id="GO:0009063">
    <property type="term" value="P:amino acid catabolic process"/>
    <property type="evidence" value="ECO:0007669"/>
    <property type="project" value="TreeGrafter"/>
</dbReference>
<dbReference type="PANTHER" id="PTHR21294">
    <property type="entry name" value="ELECTRON TRANSFER FLAVOPROTEIN BETA-SUBUNIT"/>
    <property type="match status" value="1"/>
</dbReference>
<dbReference type="GO" id="GO:0033539">
    <property type="term" value="P:fatty acid beta-oxidation using acyl-CoA dehydrogenase"/>
    <property type="evidence" value="ECO:0007669"/>
    <property type="project" value="TreeGrafter"/>
</dbReference>
<dbReference type="InterPro" id="IPR014729">
    <property type="entry name" value="Rossmann-like_a/b/a_fold"/>
</dbReference>
<comment type="similarity">
    <text evidence="2">Belongs to the ETF beta-subunit/FixA family.</text>
</comment>
<keyword evidence="4" id="KW-0249">Electron transport</keyword>
<dbReference type="InterPro" id="IPR012255">
    <property type="entry name" value="ETF_b"/>
</dbReference>
<dbReference type="Pfam" id="PF01012">
    <property type="entry name" value="ETF"/>
    <property type="match status" value="1"/>
</dbReference>